<organism evidence="10 11">
    <name type="scientific">Monascus purpureus</name>
    <name type="common">Red mold</name>
    <name type="synonym">Monascus anka</name>
    <dbReference type="NCBI Taxonomy" id="5098"/>
    <lineage>
        <taxon>Eukaryota</taxon>
        <taxon>Fungi</taxon>
        <taxon>Dikarya</taxon>
        <taxon>Ascomycota</taxon>
        <taxon>Pezizomycotina</taxon>
        <taxon>Eurotiomycetes</taxon>
        <taxon>Eurotiomycetidae</taxon>
        <taxon>Eurotiales</taxon>
        <taxon>Aspergillaceae</taxon>
        <taxon>Monascus</taxon>
    </lineage>
</organism>
<evidence type="ECO:0000256" key="5">
    <source>
        <dbReference type="ARBA" id="ARBA00070414"/>
    </source>
</evidence>
<evidence type="ECO:0000256" key="1">
    <source>
        <dbReference type="ARBA" id="ARBA00004496"/>
    </source>
</evidence>
<dbReference type="GO" id="GO:1990116">
    <property type="term" value="P:ribosome-associated ubiquitin-dependent protein catabolic process"/>
    <property type="evidence" value="ECO:0007669"/>
    <property type="project" value="TreeGrafter"/>
</dbReference>
<proteinExistence type="inferred from homology"/>
<keyword evidence="4 6" id="KW-0175">Coiled coil</keyword>
<dbReference type="InterPro" id="IPR021846">
    <property type="entry name" value="NFACT-C"/>
</dbReference>
<sequence length="1144" mass="125160">MKQRFSSLDVKVITRELESELVNLRISNIYDLSSRIFLVKLSRPDHRKQLVLDSGFRCHTTKYSRTTATAPSPFVTRLRKFLKSRRVTSVKQIGTDRIIDITLSDGAYHLFLEFFAGGNIILTDGEYNILALFRHVPPSEGQEEVKIGLKYNVANKQNVGGVPAITTERVREAIERALGAATAAEGEVGAGGKKLKAKKKQADLLRRALSAEFPEYPPLLLDHAFVARGVDSGASLEQVLGDEGLLLKVKGVLEEAASVSHALVTGGGHLGYIIAKEDTRSATAVEGATDGTAPAKRHNLLYEDFHPFRPKQFEDQPGLTILEFDSFNAAVDEYFSSLESQRLESRLTEREEAAKRKLESLRRDHENRIGSLKQVQELHIRKAEAIGDNMLRVQEAMDAVNGLIAQGMDWVEIARLIEMEQGRGNPVARLIKLPLKLYENTITLILGEANDELDEENELFSSDEESDESEAEEEEDAARTSQRRPEPLAIDIDLGLSPWANATQYYEQKKSAAVKQQKTLESSVKALKSHEKKVTQDLKRTLKQEKQVLRPSRQPFWFEKFIFFVSSEGYLVLGGRDALQSEMLYRRYLKKGDIFVHADLKGATPVIVKNRQGNPDSLISPSTLSQAGTLCIATSSAWESKAVMSAWWVQADQVSKSAGPAGILPTGEFAVKGEKNFLAPSQLVLGLGVMFQISKESVRNHKGQLFDQLEPVEQPVTNSRMADSEKADLVAESKTSSAEENPAADTTGHAEGVNEQQRQEQSSESEDEEHPNGSRLENPLQPNTSEPSDPGNGVADKIVDSESEAEDEHEKEEGTEAVYGVEGNTEREAAPGNGEVPSDDKHAAPRPGDKRHLSARERRLLRKAKPLEPSESGKPVASETSSTIGEAPSMPTTTDKPQPAGKPAPAPARGKKAKGKKATSKYAYQDEEERELALRLLGANNAKAQKAAADSATKADRAREAELQKQRRRAQHDRAAEAERKRQALFEEGEQDEETAVAEAADLSWLPALIGTPIPEDEILAAIPVCAPWAALGRYKYRVKLQPGSVKKGKAVKEIVGRWVAETTTGKVKKEHAEDAGISRAVAEELRAKEGELIRGWKDSEIVNSVPVGGVRIMFGAAGGGGRADGKGKGKGAGGKGGKGGKKK</sequence>
<protein>
    <recommendedName>
        <fullName evidence="5">Ribosome quality control complex subunit 2</fullName>
    </recommendedName>
</protein>
<dbReference type="InterPro" id="IPR008532">
    <property type="entry name" value="NFACT_RNA-bd"/>
</dbReference>
<dbReference type="PANTHER" id="PTHR15239:SF6">
    <property type="entry name" value="RIBOSOME QUALITY CONTROL COMPLEX SUBUNIT NEMF"/>
    <property type="match status" value="1"/>
</dbReference>
<feature type="domain" description="NFACT protein C-terminal" evidence="9">
    <location>
        <begin position="1000"/>
        <end position="1114"/>
    </location>
</feature>
<feature type="compositionally biased region" description="Acidic residues" evidence="7">
    <location>
        <begin position="801"/>
        <end position="815"/>
    </location>
</feature>
<feature type="coiled-coil region" evidence="6">
    <location>
        <begin position="344"/>
        <end position="375"/>
    </location>
</feature>
<dbReference type="PANTHER" id="PTHR15239">
    <property type="entry name" value="NUCLEAR EXPORT MEDIATOR FACTOR NEMF"/>
    <property type="match status" value="1"/>
</dbReference>
<evidence type="ECO:0000256" key="2">
    <source>
        <dbReference type="ARBA" id="ARBA00008318"/>
    </source>
</evidence>
<reference evidence="10 11" key="1">
    <citation type="submission" date="2019-06" db="EMBL/GenBank/DDBJ databases">
        <title>Wine fermentation using esterase from Monascus purpureus.</title>
        <authorList>
            <person name="Geng C."/>
            <person name="Zhang Y."/>
        </authorList>
    </citation>
    <scope>NUCLEOTIDE SEQUENCE [LARGE SCALE GENOMIC DNA]</scope>
    <source>
        <strain evidence="10">HQ1</strain>
    </source>
</reference>
<dbReference type="Proteomes" id="UP000319663">
    <property type="component" value="Unassembled WGS sequence"/>
</dbReference>
<feature type="domain" description="NFACT RNA-binding" evidence="8">
    <location>
        <begin position="560"/>
        <end position="673"/>
    </location>
</feature>
<feature type="region of interest" description="Disordered" evidence="7">
    <location>
        <begin position="1117"/>
        <end position="1144"/>
    </location>
</feature>
<dbReference type="FunFam" id="2.30.310.10:FF:000003">
    <property type="entry name" value="Zinc knuckle domain containing protein"/>
    <property type="match status" value="1"/>
</dbReference>
<dbReference type="AlphaFoldDB" id="A0A507R295"/>
<dbReference type="GO" id="GO:0043023">
    <property type="term" value="F:ribosomal large subunit binding"/>
    <property type="evidence" value="ECO:0007669"/>
    <property type="project" value="TreeGrafter"/>
</dbReference>
<feature type="compositionally biased region" description="Basic and acidic residues" evidence="7">
    <location>
        <begin position="838"/>
        <end position="858"/>
    </location>
</feature>
<feature type="compositionally biased region" description="Low complexity" evidence="7">
    <location>
        <begin position="941"/>
        <end position="952"/>
    </location>
</feature>
<comment type="caution">
    <text evidence="10">The sequence shown here is derived from an EMBL/GenBank/DDBJ whole genome shotgun (WGS) entry which is preliminary data.</text>
</comment>
<keyword evidence="11" id="KW-1185">Reference proteome</keyword>
<gene>
    <name evidence="10" type="ORF">MPDQ_003680</name>
</gene>
<comment type="similarity">
    <text evidence="2">Belongs to the NEMF family.</text>
</comment>
<dbReference type="InterPro" id="IPR051608">
    <property type="entry name" value="RQC_Subunit_NEMF"/>
</dbReference>
<dbReference type="EMBL" id="VIFY01000023">
    <property type="protein sequence ID" value="TQB75134.1"/>
    <property type="molecule type" value="Genomic_DNA"/>
</dbReference>
<evidence type="ECO:0000256" key="4">
    <source>
        <dbReference type="ARBA" id="ARBA00023054"/>
    </source>
</evidence>
<comment type="subcellular location">
    <subcellularLocation>
        <location evidence="1">Cytoplasm</location>
    </subcellularLocation>
</comment>
<feature type="compositionally biased region" description="Acidic residues" evidence="7">
    <location>
        <begin position="453"/>
        <end position="476"/>
    </location>
</feature>
<feature type="region of interest" description="Disordered" evidence="7">
    <location>
        <begin position="709"/>
        <end position="929"/>
    </location>
</feature>
<evidence type="ECO:0000256" key="3">
    <source>
        <dbReference type="ARBA" id="ARBA00022490"/>
    </source>
</evidence>
<feature type="compositionally biased region" description="Polar residues" evidence="7">
    <location>
        <begin position="878"/>
        <end position="895"/>
    </location>
</feature>
<dbReference type="Gene3D" id="2.30.310.10">
    <property type="entry name" value="ibrinogen binding protein from staphylococcus aureus domain"/>
    <property type="match status" value="1"/>
</dbReference>
<evidence type="ECO:0000313" key="10">
    <source>
        <dbReference type="EMBL" id="TQB75134.1"/>
    </source>
</evidence>
<feature type="compositionally biased region" description="Basic residues" evidence="7">
    <location>
        <begin position="909"/>
        <end position="919"/>
    </location>
</feature>
<dbReference type="Pfam" id="PF05670">
    <property type="entry name" value="NFACT-R_1"/>
    <property type="match status" value="1"/>
</dbReference>
<name>A0A507R295_MONPU</name>
<dbReference type="GO" id="GO:0072344">
    <property type="term" value="P:rescue of stalled ribosome"/>
    <property type="evidence" value="ECO:0007669"/>
    <property type="project" value="TreeGrafter"/>
</dbReference>
<dbReference type="GO" id="GO:0000049">
    <property type="term" value="F:tRNA binding"/>
    <property type="evidence" value="ECO:0007669"/>
    <property type="project" value="TreeGrafter"/>
</dbReference>
<feature type="compositionally biased region" description="Basic and acidic residues" evidence="7">
    <location>
        <begin position="953"/>
        <end position="965"/>
    </location>
</feature>
<dbReference type="STRING" id="5098.A0A507R295"/>
<accession>A0A507R295</accession>
<evidence type="ECO:0000259" key="8">
    <source>
        <dbReference type="Pfam" id="PF05670"/>
    </source>
</evidence>
<feature type="region of interest" description="Disordered" evidence="7">
    <location>
        <begin position="941"/>
        <end position="981"/>
    </location>
</feature>
<keyword evidence="3" id="KW-0963">Cytoplasm</keyword>
<evidence type="ECO:0000259" key="9">
    <source>
        <dbReference type="Pfam" id="PF11923"/>
    </source>
</evidence>
<evidence type="ECO:0000256" key="7">
    <source>
        <dbReference type="SAM" id="MobiDB-lite"/>
    </source>
</evidence>
<feature type="compositionally biased region" description="Basic and acidic residues" evidence="7">
    <location>
        <begin position="722"/>
        <end position="731"/>
    </location>
</feature>
<dbReference type="GO" id="GO:0005737">
    <property type="term" value="C:cytoplasm"/>
    <property type="evidence" value="ECO:0007669"/>
    <property type="project" value="UniProtKB-SubCell"/>
</dbReference>
<feature type="region of interest" description="Disordered" evidence="7">
    <location>
        <begin position="453"/>
        <end position="484"/>
    </location>
</feature>
<evidence type="ECO:0000256" key="6">
    <source>
        <dbReference type="SAM" id="Coils"/>
    </source>
</evidence>
<evidence type="ECO:0000313" key="11">
    <source>
        <dbReference type="Proteomes" id="UP000319663"/>
    </source>
</evidence>
<dbReference type="Pfam" id="PF11923">
    <property type="entry name" value="NFACT-C"/>
    <property type="match status" value="1"/>
</dbReference>
<dbReference type="Pfam" id="PF05833">
    <property type="entry name" value="NFACT_N"/>
    <property type="match status" value="1"/>
</dbReference>
<feature type="compositionally biased region" description="Basic and acidic residues" evidence="7">
    <location>
        <begin position="972"/>
        <end position="981"/>
    </location>
</feature>
<dbReference type="GO" id="GO:1990112">
    <property type="term" value="C:RQC complex"/>
    <property type="evidence" value="ECO:0007669"/>
    <property type="project" value="TreeGrafter"/>
</dbReference>